<evidence type="ECO:0008006" key="3">
    <source>
        <dbReference type="Google" id="ProtNLM"/>
    </source>
</evidence>
<protein>
    <recommendedName>
        <fullName evidence="3">DNA-directed RNA polymerase</fullName>
    </recommendedName>
</protein>
<reference evidence="2" key="1">
    <citation type="submission" date="2017-01" db="EMBL/GenBank/DDBJ databases">
        <authorList>
            <person name="Varghese N."/>
            <person name="Submissions S."/>
        </authorList>
    </citation>
    <scope>NUCLEOTIDE SEQUENCE [LARGE SCALE GENOMIC DNA]</scope>
    <source>
        <strain evidence="2">DSM 18017</strain>
    </source>
</reference>
<proteinExistence type="predicted"/>
<dbReference type="AlphaFoldDB" id="A0A1N7NWD2"/>
<evidence type="ECO:0000313" key="1">
    <source>
        <dbReference type="EMBL" id="SIT02705.1"/>
    </source>
</evidence>
<organism evidence="1 2">
    <name type="scientific">Chryseobacterium ureilyticum</name>
    <dbReference type="NCBI Taxonomy" id="373668"/>
    <lineage>
        <taxon>Bacteria</taxon>
        <taxon>Pseudomonadati</taxon>
        <taxon>Bacteroidota</taxon>
        <taxon>Flavobacteriia</taxon>
        <taxon>Flavobacteriales</taxon>
        <taxon>Weeksellaceae</taxon>
        <taxon>Chryseobacterium group</taxon>
        <taxon>Chryseobacterium</taxon>
    </lineage>
</organism>
<dbReference type="EMBL" id="FTOL01000004">
    <property type="protein sequence ID" value="SIT02705.1"/>
    <property type="molecule type" value="Genomic_DNA"/>
</dbReference>
<gene>
    <name evidence="1" type="ORF">SAMN05421786_104131</name>
</gene>
<name>A0A1N7NWD2_9FLAO</name>
<dbReference type="OrthoDB" id="631303at2"/>
<keyword evidence="2" id="KW-1185">Reference proteome</keyword>
<dbReference type="RefSeq" id="WP_076552396.1">
    <property type="nucleotide sequence ID" value="NZ_FTOL01000004.1"/>
</dbReference>
<dbReference type="Proteomes" id="UP000186744">
    <property type="component" value="Unassembled WGS sequence"/>
</dbReference>
<evidence type="ECO:0000313" key="2">
    <source>
        <dbReference type="Proteomes" id="UP000186744"/>
    </source>
</evidence>
<accession>A0A1N7NWD2</accession>
<sequence length="451" mass="54261">MNKIKTKRGFEKRPARITKFISLPKFIVSKLENSILNNPPTFNFNNSLAFYFLNLIATRRFIDPNFDECFEGFVSLDSKLLEHYSYNYKKYFIYFTDNGILEKRIYSKDKNRANSFRFIYNSEIDCKEFVKVDISNLQKLKNFELIEKYTGKDEKCSHLVKWFYEGLEIDSQQAILEAQKEPNFLKRQSYLLGIEKLKNKEYWFTRNSHTDNRLHTPLTNLSKKLRPFLSFKGEKLVNLDIRSSQPYFRVVLIERIYSRIATLMFENVKNHLYSSGFRKEYSKIKNWILNEDFYTEISKVLFEGRKISLTRTEWAGRGKNKEKKTVTYENERELTKKLILRLFYIDTNSYLYRHDSDLKIFDEKFPYFSAFLKELKKSNYKYLSKLMQNEEAHCILDEVTKRLNQLYPKMPLFTIHDSIMTTEYWAERTNLKKLIQSMMLEVNRVKPQINN</sequence>